<dbReference type="STRING" id="1280947.HY30_19025"/>
<dbReference type="SUPFAM" id="SSF55729">
    <property type="entry name" value="Acyl-CoA N-acyltransferases (Nat)"/>
    <property type="match status" value="1"/>
</dbReference>
<dbReference type="GO" id="GO:0016747">
    <property type="term" value="F:acyltransferase activity, transferring groups other than amino-acyl groups"/>
    <property type="evidence" value="ECO:0007669"/>
    <property type="project" value="InterPro"/>
</dbReference>
<dbReference type="RefSeq" id="WP_034743391.1">
    <property type="nucleotide sequence ID" value="NZ_AWFG01000065.1"/>
</dbReference>
<protein>
    <recommendedName>
        <fullName evidence="3">N-acetyltransferase domain-containing protein</fullName>
    </recommendedName>
</protein>
<proteinExistence type="predicted"/>
<evidence type="ECO:0000313" key="5">
    <source>
        <dbReference type="Proteomes" id="UP000027190"/>
    </source>
</evidence>
<accession>A0A062U9A4</accession>
<evidence type="ECO:0000256" key="1">
    <source>
        <dbReference type="ARBA" id="ARBA00022679"/>
    </source>
</evidence>
<comment type="caution">
    <text evidence="4">The sequence shown here is derived from an EMBL/GenBank/DDBJ whole genome shotgun (WGS) entry which is preliminary data.</text>
</comment>
<dbReference type="PANTHER" id="PTHR43877">
    <property type="entry name" value="AMINOALKYLPHOSPHONATE N-ACETYLTRANSFERASE-RELATED-RELATED"/>
    <property type="match status" value="1"/>
</dbReference>
<evidence type="ECO:0000256" key="2">
    <source>
        <dbReference type="ARBA" id="ARBA00023315"/>
    </source>
</evidence>
<dbReference type="InterPro" id="IPR000182">
    <property type="entry name" value="GNAT_dom"/>
</dbReference>
<organism evidence="4 5">
    <name type="scientific">Hyphomonas chukchiensis</name>
    <dbReference type="NCBI Taxonomy" id="1280947"/>
    <lineage>
        <taxon>Bacteria</taxon>
        <taxon>Pseudomonadati</taxon>
        <taxon>Pseudomonadota</taxon>
        <taxon>Alphaproteobacteria</taxon>
        <taxon>Hyphomonadales</taxon>
        <taxon>Hyphomonadaceae</taxon>
        <taxon>Hyphomonas</taxon>
    </lineage>
</organism>
<keyword evidence="1" id="KW-0808">Transferase</keyword>
<dbReference type="eggNOG" id="COG0456">
    <property type="taxonomic scope" value="Bacteria"/>
</dbReference>
<dbReference type="EMBL" id="AWFG01000065">
    <property type="protein sequence ID" value="KCZ54882.1"/>
    <property type="molecule type" value="Genomic_DNA"/>
</dbReference>
<evidence type="ECO:0000313" key="4">
    <source>
        <dbReference type="EMBL" id="KCZ54882.1"/>
    </source>
</evidence>
<name>A0A062U9A4_9PROT</name>
<gene>
    <name evidence="4" type="ORF">HY30_19025</name>
</gene>
<keyword evidence="5" id="KW-1185">Reference proteome</keyword>
<reference evidence="4 5" key="1">
    <citation type="journal article" date="2014" name="Antonie Van Leeuwenhoek">
        <title>Hyphomonas beringensis sp. nov. and Hyphomonas chukchiensis sp. nov., isolated from surface seawater of the Bering Sea and Chukchi Sea.</title>
        <authorList>
            <person name="Li C."/>
            <person name="Lai Q."/>
            <person name="Li G."/>
            <person name="Dong C."/>
            <person name="Wang J."/>
            <person name="Liao Y."/>
            <person name="Shao Z."/>
        </authorList>
    </citation>
    <scope>NUCLEOTIDE SEQUENCE [LARGE SCALE GENOMIC DNA]</scope>
    <source>
        <strain evidence="4 5">BH-BN04-4</strain>
    </source>
</reference>
<dbReference type="AlphaFoldDB" id="A0A062U9A4"/>
<dbReference type="Gene3D" id="3.40.630.30">
    <property type="match status" value="1"/>
</dbReference>
<dbReference type="InterPro" id="IPR016181">
    <property type="entry name" value="Acyl_CoA_acyltransferase"/>
</dbReference>
<feature type="domain" description="N-acetyltransferase" evidence="3">
    <location>
        <begin position="5"/>
        <end position="157"/>
    </location>
</feature>
<dbReference type="InterPro" id="IPR050832">
    <property type="entry name" value="Bact_Acetyltransf"/>
</dbReference>
<dbReference type="CDD" id="cd04301">
    <property type="entry name" value="NAT_SF"/>
    <property type="match status" value="1"/>
</dbReference>
<dbReference type="PROSITE" id="PS51186">
    <property type="entry name" value="GNAT"/>
    <property type="match status" value="1"/>
</dbReference>
<dbReference type="Proteomes" id="UP000027190">
    <property type="component" value="Unassembled WGS sequence"/>
</dbReference>
<keyword evidence="2" id="KW-0012">Acyltransferase</keyword>
<sequence>MTAPLHIRPSRPADSAALVAILHDTFESTWRPQVTPAALAAYRQGNRPAAYVAERGHLFHVAERAGAVVGLVDWQDDFVHALHVHSANARTGAGTALMDLAEAEIARAGFPAVRLETDTFNTRSQAFYAARGYVETGRYPDKEWHSGLTTLLLEKRL</sequence>
<dbReference type="Pfam" id="PF00583">
    <property type="entry name" value="Acetyltransf_1"/>
    <property type="match status" value="1"/>
</dbReference>
<dbReference type="OrthoDB" id="7572372at2"/>
<dbReference type="PATRIC" id="fig|1280947.3.peg.3268"/>
<evidence type="ECO:0000259" key="3">
    <source>
        <dbReference type="PROSITE" id="PS51186"/>
    </source>
</evidence>